<keyword evidence="6" id="KW-1185">Reference proteome</keyword>
<dbReference type="InterPro" id="IPR044946">
    <property type="entry name" value="Restrct_endonuc_typeI_TRD_sf"/>
</dbReference>
<evidence type="ECO:0000256" key="2">
    <source>
        <dbReference type="ARBA" id="ARBA00022747"/>
    </source>
</evidence>
<dbReference type="KEGG" id="erx:ATZ35_10175"/>
<keyword evidence="2" id="KW-0680">Restriction system</keyword>
<feature type="domain" description="Type I restriction modification DNA specificity" evidence="4">
    <location>
        <begin position="343"/>
        <end position="390"/>
    </location>
</feature>
<dbReference type="REBASE" id="134232">
    <property type="entry name" value="S2.Ero26678ORF10160P"/>
</dbReference>
<proteinExistence type="inferred from homology"/>
<dbReference type="InterPro" id="IPR052021">
    <property type="entry name" value="Type-I_RS_S_subunit"/>
</dbReference>
<dbReference type="Proteomes" id="UP000067523">
    <property type="component" value="Chromosome"/>
</dbReference>
<dbReference type="PANTHER" id="PTHR30408">
    <property type="entry name" value="TYPE-1 RESTRICTION ENZYME ECOKI SPECIFICITY PROTEIN"/>
    <property type="match status" value="1"/>
</dbReference>
<comment type="similarity">
    <text evidence="1">Belongs to the type-I restriction system S methylase family.</text>
</comment>
<evidence type="ECO:0000256" key="3">
    <source>
        <dbReference type="ARBA" id="ARBA00023125"/>
    </source>
</evidence>
<evidence type="ECO:0000313" key="5">
    <source>
        <dbReference type="EMBL" id="ALS37505.1"/>
    </source>
</evidence>
<dbReference type="InterPro" id="IPR000055">
    <property type="entry name" value="Restrct_endonuc_typeI_TRD"/>
</dbReference>
<name>A0A0U2XFA0_9ENTE</name>
<evidence type="ECO:0000256" key="1">
    <source>
        <dbReference type="ARBA" id="ARBA00010923"/>
    </source>
</evidence>
<keyword evidence="3" id="KW-0238">DNA-binding</keyword>
<dbReference type="AlphaFoldDB" id="A0A0U2XFA0"/>
<organism evidence="5 6">
    <name type="scientific">Enterococcus rotai</name>
    <dbReference type="NCBI Taxonomy" id="118060"/>
    <lineage>
        <taxon>Bacteria</taxon>
        <taxon>Bacillati</taxon>
        <taxon>Bacillota</taxon>
        <taxon>Bacilli</taxon>
        <taxon>Lactobacillales</taxon>
        <taxon>Enterococcaceae</taxon>
        <taxon>Enterococcus</taxon>
    </lineage>
</organism>
<evidence type="ECO:0000259" key="4">
    <source>
        <dbReference type="Pfam" id="PF01420"/>
    </source>
</evidence>
<dbReference type="GO" id="GO:0003677">
    <property type="term" value="F:DNA binding"/>
    <property type="evidence" value="ECO:0007669"/>
    <property type="project" value="UniProtKB-KW"/>
</dbReference>
<dbReference type="PANTHER" id="PTHR30408:SF12">
    <property type="entry name" value="TYPE I RESTRICTION ENZYME MJAVIII SPECIFICITY SUBUNIT"/>
    <property type="match status" value="1"/>
</dbReference>
<accession>A0A0U2XFA0</accession>
<feature type="domain" description="Type I restriction modification DNA specificity" evidence="4">
    <location>
        <begin position="18"/>
        <end position="184"/>
    </location>
</feature>
<dbReference type="SUPFAM" id="SSF116734">
    <property type="entry name" value="DNA methylase specificity domain"/>
    <property type="match status" value="2"/>
</dbReference>
<dbReference type="GO" id="GO:0009307">
    <property type="term" value="P:DNA restriction-modification system"/>
    <property type="evidence" value="ECO:0007669"/>
    <property type="project" value="UniProtKB-KW"/>
</dbReference>
<dbReference type="RefSeq" id="WP_208930466.1">
    <property type="nucleotide sequence ID" value="NZ_CP013655.1"/>
</dbReference>
<reference evidence="6" key="1">
    <citation type="submission" date="2015-12" db="EMBL/GenBank/DDBJ databases">
        <authorList>
            <person name="Lauer A."/>
            <person name="Humrighouse B."/>
            <person name="Loparev V."/>
            <person name="Shewmaker P.L."/>
            <person name="Whitney A.M."/>
            <person name="McLaughlin R.W."/>
        </authorList>
    </citation>
    <scope>NUCLEOTIDE SEQUENCE [LARGE SCALE GENOMIC DNA]</scope>
    <source>
        <strain evidence="6">LMG 26678</strain>
    </source>
</reference>
<dbReference type="Gene3D" id="1.10.287.1120">
    <property type="entry name" value="Bipartite methylase S protein"/>
    <property type="match status" value="1"/>
</dbReference>
<dbReference type="EMBL" id="CP013655">
    <property type="protein sequence ID" value="ALS37505.1"/>
    <property type="molecule type" value="Genomic_DNA"/>
</dbReference>
<protein>
    <recommendedName>
        <fullName evidence="4">Type I restriction modification DNA specificity domain-containing protein</fullName>
    </recommendedName>
</protein>
<evidence type="ECO:0000313" key="6">
    <source>
        <dbReference type="Proteomes" id="UP000067523"/>
    </source>
</evidence>
<sequence>MIKFNFLDSYLFKIIYAWEQRKLRDIANYRNGKAHEQVEDEDGKYTIINSKFISTNGKVQRYTNEQVEPIFDGEIAMVLSDLPNGKALAKLFLVKEDGKYTLNQRIAGITPKENIDPIFLNFRMNRNNYFLKFDSGVTQTNLSKSQVENFIALYPTFDEQYKIGLFFTQLDDTIALHQRKLDALMRMKKGFLQQLFPRNEEIVPRIRFTDFDEEWELRKLDEITERVRGNDGRMDLPTLTISAGSGWLDQRDRFSGNIAGKEQMNYTLLKKGQLSYNHGNSKLAKYGAVFELRAYDEALVPRVYHSFETNVLATSDFIEYMFATKRPDRELAKLVSSGARMDGLLNINFDEFMGINVNIPSVEEQQKIGQHFKYLDNTIALHQQKLDQLKILKKAYLQNMFI</sequence>
<dbReference type="Gene3D" id="3.90.220.20">
    <property type="entry name" value="DNA methylase specificity domains"/>
    <property type="match status" value="2"/>
</dbReference>
<dbReference type="STRING" id="118060.ATZ35_10175"/>
<dbReference type="Pfam" id="PF01420">
    <property type="entry name" value="Methylase_S"/>
    <property type="match status" value="2"/>
</dbReference>
<gene>
    <name evidence="5" type="ORF">ATZ35_10175</name>
</gene>